<evidence type="ECO:0000256" key="6">
    <source>
        <dbReference type="ARBA" id="ARBA00023004"/>
    </source>
</evidence>
<dbReference type="Pfam" id="PF00578">
    <property type="entry name" value="AhpC-TSA"/>
    <property type="match status" value="1"/>
</dbReference>
<dbReference type="GO" id="GO:0005506">
    <property type="term" value="F:iron ion binding"/>
    <property type="evidence" value="ECO:0007669"/>
    <property type="project" value="InterPro"/>
</dbReference>
<dbReference type="InterPro" id="IPR036249">
    <property type="entry name" value="Thioredoxin-like_sf"/>
</dbReference>
<evidence type="ECO:0000259" key="7">
    <source>
        <dbReference type="PROSITE" id="PS51471"/>
    </source>
</evidence>
<dbReference type="GO" id="GO:0016705">
    <property type="term" value="F:oxidoreductase activity, acting on paired donors, with incorporation or reduction of molecular oxygen"/>
    <property type="evidence" value="ECO:0007669"/>
    <property type="project" value="InterPro"/>
</dbReference>
<evidence type="ECO:0000313" key="9">
    <source>
        <dbReference type="Proteomes" id="UP000529795"/>
    </source>
</evidence>
<accession>A0A840F9R1</accession>
<keyword evidence="5" id="KW-0560">Oxidoreductase</keyword>
<organism evidence="8 9">
    <name type="scientific">Sphingomonas jinjuensis</name>
    <dbReference type="NCBI Taxonomy" id="535907"/>
    <lineage>
        <taxon>Bacteria</taxon>
        <taxon>Pseudomonadati</taxon>
        <taxon>Pseudomonadota</taxon>
        <taxon>Alphaproteobacteria</taxon>
        <taxon>Sphingomonadales</taxon>
        <taxon>Sphingomonadaceae</taxon>
        <taxon>Sphingomonas</taxon>
    </lineage>
</organism>
<evidence type="ECO:0000256" key="1">
    <source>
        <dbReference type="ARBA" id="ARBA00001961"/>
    </source>
</evidence>
<dbReference type="SUPFAM" id="SSF52833">
    <property type="entry name" value="Thioredoxin-like"/>
    <property type="match status" value="1"/>
</dbReference>
<proteinExistence type="predicted"/>
<dbReference type="Gene3D" id="2.60.120.620">
    <property type="entry name" value="q2cbj1_9rhob like domain"/>
    <property type="match status" value="1"/>
</dbReference>
<evidence type="ECO:0000256" key="5">
    <source>
        <dbReference type="ARBA" id="ARBA00023002"/>
    </source>
</evidence>
<dbReference type="AlphaFoldDB" id="A0A840F9R1"/>
<evidence type="ECO:0000313" key="8">
    <source>
        <dbReference type="EMBL" id="MBB4153341.1"/>
    </source>
</evidence>
<comment type="cofactor">
    <cofactor evidence="1">
        <name>L-ascorbate</name>
        <dbReference type="ChEBI" id="CHEBI:38290"/>
    </cofactor>
</comment>
<dbReference type="GO" id="GO:0031418">
    <property type="term" value="F:L-ascorbic acid binding"/>
    <property type="evidence" value="ECO:0007669"/>
    <property type="project" value="UniProtKB-KW"/>
</dbReference>
<keyword evidence="9" id="KW-1185">Reference proteome</keyword>
<sequence>MTAATRFGIGDAVPWFKAQSLNGPKDYSFDIAAGRPVLLAFFGSAGHPMAAPAIAAMKANRALFDDVNAAFYGVTIDRGDVSEQRIAMDLPGIRYFLDFDGAVSRQFGAVADDGAYHAFWLLLDRSLRVVGQFNLSDYEGALAALRRLIEAGPAPDWAPVVMVSNILEPEFCQMLIGLYEADGGTESGVMRDIGGNTKLVLDPAFKVRRDYHIASAPVVEQLMARLRRRLMPMVKRSFQFDATRVERLLIGCYDEADGGHFRPHRDDTVAGTAHRRFAVTINLNADDYEGGDLRFPEFGPRTYRAPTGGAVVFSCSLMHQAMPVTKGRRFALLPFLYDEAAEEIRQRNLHLIDLDPLRVNSQAPRAN</sequence>
<evidence type="ECO:0000256" key="2">
    <source>
        <dbReference type="ARBA" id="ARBA00022723"/>
    </source>
</evidence>
<reference evidence="8 9" key="1">
    <citation type="submission" date="2020-08" db="EMBL/GenBank/DDBJ databases">
        <title>Genomic Encyclopedia of Type Strains, Phase IV (KMG-IV): sequencing the most valuable type-strain genomes for metagenomic binning, comparative biology and taxonomic classification.</title>
        <authorList>
            <person name="Goeker M."/>
        </authorList>
    </citation>
    <scope>NUCLEOTIDE SEQUENCE [LARGE SCALE GENOMIC DNA]</scope>
    <source>
        <strain evidence="8 9">YC6723</strain>
    </source>
</reference>
<evidence type="ECO:0000256" key="3">
    <source>
        <dbReference type="ARBA" id="ARBA00022896"/>
    </source>
</evidence>
<gene>
    <name evidence="8" type="ORF">GGQ80_001243</name>
</gene>
<name>A0A840F9R1_9SPHN</name>
<dbReference type="GO" id="GO:0051213">
    <property type="term" value="F:dioxygenase activity"/>
    <property type="evidence" value="ECO:0007669"/>
    <property type="project" value="UniProtKB-KW"/>
</dbReference>
<protein>
    <submittedName>
        <fullName evidence="8">Peroxiredoxin</fullName>
    </submittedName>
</protein>
<keyword evidence="6" id="KW-0408">Iron</keyword>
<dbReference type="Proteomes" id="UP000529795">
    <property type="component" value="Unassembled WGS sequence"/>
</dbReference>
<dbReference type="PROSITE" id="PS51471">
    <property type="entry name" value="FE2OG_OXY"/>
    <property type="match status" value="1"/>
</dbReference>
<keyword evidence="3" id="KW-0847">Vitamin C</keyword>
<dbReference type="GO" id="GO:0016209">
    <property type="term" value="F:antioxidant activity"/>
    <property type="evidence" value="ECO:0007669"/>
    <property type="project" value="InterPro"/>
</dbReference>
<dbReference type="InterPro" id="IPR044862">
    <property type="entry name" value="Pro_4_hyd_alph_FE2OG_OXY"/>
</dbReference>
<feature type="domain" description="Fe2OG dioxygenase" evidence="7">
    <location>
        <begin position="244"/>
        <end position="339"/>
    </location>
</feature>
<dbReference type="InterPro" id="IPR006620">
    <property type="entry name" value="Pro_4_hyd_alph"/>
</dbReference>
<dbReference type="RefSeq" id="WP_183983037.1">
    <property type="nucleotide sequence ID" value="NZ_JACIEV010000003.1"/>
</dbReference>
<keyword evidence="2" id="KW-0479">Metal-binding</keyword>
<dbReference type="InterPro" id="IPR005123">
    <property type="entry name" value="Oxoglu/Fe-dep_dioxygenase_dom"/>
</dbReference>
<dbReference type="InterPro" id="IPR000866">
    <property type="entry name" value="AhpC/TSA"/>
</dbReference>
<dbReference type="Pfam" id="PF13640">
    <property type="entry name" value="2OG-FeII_Oxy_3"/>
    <property type="match status" value="1"/>
</dbReference>
<keyword evidence="4" id="KW-0223">Dioxygenase</keyword>
<dbReference type="EMBL" id="JACIEV010000003">
    <property type="protein sequence ID" value="MBB4153341.1"/>
    <property type="molecule type" value="Genomic_DNA"/>
</dbReference>
<dbReference type="Gene3D" id="3.40.30.10">
    <property type="entry name" value="Glutaredoxin"/>
    <property type="match status" value="1"/>
</dbReference>
<evidence type="ECO:0000256" key="4">
    <source>
        <dbReference type="ARBA" id="ARBA00022964"/>
    </source>
</evidence>
<comment type="caution">
    <text evidence="8">The sequence shown here is derived from an EMBL/GenBank/DDBJ whole genome shotgun (WGS) entry which is preliminary data.</text>
</comment>
<dbReference type="SMART" id="SM00702">
    <property type="entry name" value="P4Hc"/>
    <property type="match status" value="1"/>
</dbReference>